<dbReference type="Proteomes" id="UP000728647">
    <property type="component" value="Unassembled WGS sequence"/>
</dbReference>
<evidence type="ECO:0000313" key="8">
    <source>
        <dbReference type="Proteomes" id="UP000728647"/>
    </source>
</evidence>
<dbReference type="GO" id="GO:0102919">
    <property type="term" value="F:5,6-dimethylbenzimidazole synthase activity"/>
    <property type="evidence" value="ECO:0007669"/>
    <property type="project" value="UniProtKB-EC"/>
</dbReference>
<evidence type="ECO:0000256" key="4">
    <source>
        <dbReference type="SAM" id="MobiDB-lite"/>
    </source>
</evidence>
<evidence type="ECO:0000256" key="1">
    <source>
        <dbReference type="ARBA" id="ARBA00022630"/>
    </source>
</evidence>
<proteinExistence type="predicted"/>
<feature type="compositionally biased region" description="Basic and acidic residues" evidence="4">
    <location>
        <begin position="204"/>
        <end position="219"/>
    </location>
</feature>
<dbReference type="InterPro" id="IPR000415">
    <property type="entry name" value="Nitroreductase-like"/>
</dbReference>
<dbReference type="EMBL" id="JABURA010000001">
    <property type="protein sequence ID" value="NUB91789.1"/>
    <property type="molecule type" value="Genomic_DNA"/>
</dbReference>
<reference evidence="6 9" key="1">
    <citation type="submission" date="2020-06" db="EMBL/GenBank/DDBJ databases">
        <title>Haloterrigena sp. nov., an extremely halophilic archaeon isolated from a saline sediment.</title>
        <authorList>
            <person name="Liu B.-B."/>
        </authorList>
    </citation>
    <scope>NUCLEOTIDE SEQUENCE</scope>
    <source>
        <strain evidence="6">SYSU A121-1</strain>
        <strain evidence="7 9">SYSU A558-1</strain>
    </source>
</reference>
<dbReference type="PANTHER" id="PTHR23026:SF90">
    <property type="entry name" value="IODOTYROSINE DEIODINASE 1"/>
    <property type="match status" value="1"/>
</dbReference>
<accession>A0A8J8GKP7</accession>
<dbReference type="Proteomes" id="UP001016761">
    <property type="component" value="Unassembled WGS sequence"/>
</dbReference>
<keyword evidence="3 6" id="KW-0560">Oxidoreductase</keyword>
<dbReference type="OrthoDB" id="287850at2157"/>
<name>A0A8J8GKP7_9EURY</name>
<evidence type="ECO:0000256" key="3">
    <source>
        <dbReference type="ARBA" id="ARBA00023002"/>
    </source>
</evidence>
<dbReference type="Pfam" id="PF00881">
    <property type="entry name" value="Nitroreductase"/>
    <property type="match status" value="1"/>
</dbReference>
<evidence type="ECO:0000256" key="2">
    <source>
        <dbReference type="ARBA" id="ARBA00022643"/>
    </source>
</evidence>
<organism evidence="6 8">
    <name type="scientific">Haloterrigena gelatinilytica</name>
    <dbReference type="NCBI Taxonomy" id="2741724"/>
    <lineage>
        <taxon>Archaea</taxon>
        <taxon>Methanobacteriati</taxon>
        <taxon>Methanobacteriota</taxon>
        <taxon>Stenosarchaea group</taxon>
        <taxon>Halobacteria</taxon>
        <taxon>Halobacteriales</taxon>
        <taxon>Natrialbaceae</taxon>
        <taxon>Haloterrigena</taxon>
    </lineage>
</organism>
<keyword evidence="9" id="KW-1185">Reference proteome</keyword>
<evidence type="ECO:0000313" key="9">
    <source>
        <dbReference type="Proteomes" id="UP001016761"/>
    </source>
</evidence>
<dbReference type="RefSeq" id="WP_174680310.1">
    <property type="nucleotide sequence ID" value="NZ_JABUQZ010000001.1"/>
</dbReference>
<dbReference type="NCBIfam" id="TIGR02476">
    <property type="entry name" value="BluB"/>
    <property type="match status" value="1"/>
</dbReference>
<dbReference type="PANTHER" id="PTHR23026">
    <property type="entry name" value="NADPH NITROREDUCTASE"/>
    <property type="match status" value="1"/>
</dbReference>
<dbReference type="InterPro" id="IPR012825">
    <property type="entry name" value="BluB"/>
</dbReference>
<dbReference type="SUPFAM" id="SSF55469">
    <property type="entry name" value="FMN-dependent nitroreductase-like"/>
    <property type="match status" value="1"/>
</dbReference>
<comment type="caution">
    <text evidence="6">The sequence shown here is derived from an EMBL/GenBank/DDBJ whole genome shotgun (WGS) entry which is preliminary data.</text>
</comment>
<protein>
    <submittedName>
        <fullName evidence="6">5,6-dimethylbenzimidazole synthase</fullName>
        <ecNumber evidence="6">1.13.11.79</ecNumber>
    </submittedName>
</protein>
<dbReference type="InterPro" id="IPR050627">
    <property type="entry name" value="Nitroreductase/BluB"/>
</dbReference>
<dbReference type="EMBL" id="JABUQZ010000001">
    <property type="protein sequence ID" value="NUC72386.1"/>
    <property type="molecule type" value="Genomic_DNA"/>
</dbReference>
<gene>
    <name evidence="6" type="primary">bluB</name>
    <name evidence="6" type="ORF">HT576_12255</name>
    <name evidence="7" type="ORF">HTZ84_08695</name>
</gene>
<feature type="region of interest" description="Disordered" evidence="4">
    <location>
        <begin position="204"/>
        <end position="231"/>
    </location>
</feature>
<evidence type="ECO:0000313" key="6">
    <source>
        <dbReference type="EMBL" id="NUB91789.1"/>
    </source>
</evidence>
<dbReference type="AlphaFoldDB" id="A0A8J8GKP7"/>
<dbReference type="Gene3D" id="3.40.109.10">
    <property type="entry name" value="NADH Oxidase"/>
    <property type="match status" value="1"/>
</dbReference>
<dbReference type="InterPro" id="IPR029479">
    <property type="entry name" value="Nitroreductase"/>
</dbReference>
<dbReference type="EC" id="1.13.11.79" evidence="6"/>
<keyword evidence="2" id="KW-0288">FMN</keyword>
<sequence>MVEFSSSEREAIYKAIYARRDIRRFSGEPIPDAVLSRLLDAAHHAPSVGFSQPWDFVVVRDDGTKAEIASIAERAIAAAREGYREPRKSDFGRLKLEGITDAPVNICVTCDPTRDAPHVLGRNTMQETDVYSTCLAVQNLWLAARAEGVGVGWVSFLYPHELRDVLDVPPHVRPVAYLCVGYPEDGFPREPVLQREGWRERIDGDELIHEGRWNPDKTPETPPQSHSRTSD</sequence>
<keyword evidence="1" id="KW-0285">Flavoprotein</keyword>
<evidence type="ECO:0000313" key="7">
    <source>
        <dbReference type="EMBL" id="NUC72386.1"/>
    </source>
</evidence>
<evidence type="ECO:0000259" key="5">
    <source>
        <dbReference type="Pfam" id="PF00881"/>
    </source>
</evidence>
<feature type="domain" description="Nitroreductase" evidence="5">
    <location>
        <begin position="16"/>
        <end position="182"/>
    </location>
</feature>